<protein>
    <submittedName>
        <fullName evidence="1">Uncharacterized protein</fullName>
    </submittedName>
</protein>
<sequence>MIREKAIQEFGDRRKDPAYRSGWEDGRFGPRRLFLENPNLAGLASHDERLAYYRGHREGRRARETLGHAESKMG</sequence>
<dbReference type="EMBL" id="CADCUW010000379">
    <property type="protein sequence ID" value="CAA9429769.1"/>
    <property type="molecule type" value="Genomic_DNA"/>
</dbReference>
<reference evidence="1" key="1">
    <citation type="submission" date="2020-02" db="EMBL/GenBank/DDBJ databases">
        <authorList>
            <person name="Meier V. D."/>
        </authorList>
    </citation>
    <scope>NUCLEOTIDE SEQUENCE</scope>
    <source>
        <strain evidence="1">AVDCRST_MAG01</strain>
    </source>
</reference>
<dbReference type="AlphaFoldDB" id="A0A6J4PZ71"/>
<gene>
    <name evidence="1" type="ORF">AVDCRST_MAG01-01-2838</name>
</gene>
<organism evidence="1">
    <name type="scientific">uncultured Rubrobacteraceae bacterium</name>
    <dbReference type="NCBI Taxonomy" id="349277"/>
    <lineage>
        <taxon>Bacteria</taxon>
        <taxon>Bacillati</taxon>
        <taxon>Actinomycetota</taxon>
        <taxon>Rubrobacteria</taxon>
        <taxon>Rubrobacterales</taxon>
        <taxon>Rubrobacteraceae</taxon>
        <taxon>environmental samples</taxon>
    </lineage>
</organism>
<proteinExistence type="predicted"/>
<name>A0A6J4PZ71_9ACTN</name>
<accession>A0A6J4PZ71</accession>
<evidence type="ECO:0000313" key="1">
    <source>
        <dbReference type="EMBL" id="CAA9429769.1"/>
    </source>
</evidence>